<gene>
    <name evidence="11" type="ORF">BOKJ2_LOCUS6274</name>
</gene>
<feature type="domain" description="Cadherin" evidence="10">
    <location>
        <begin position="781"/>
        <end position="886"/>
    </location>
</feature>
<feature type="domain" description="Cadherin" evidence="10">
    <location>
        <begin position="509"/>
        <end position="595"/>
    </location>
</feature>
<proteinExistence type="predicted"/>
<feature type="domain" description="Cadherin" evidence="10">
    <location>
        <begin position="1091"/>
        <end position="1186"/>
    </location>
</feature>
<keyword evidence="4 7" id="KW-0106">Calcium</keyword>
<dbReference type="InterPro" id="IPR015919">
    <property type="entry name" value="Cadherin-like_sf"/>
</dbReference>
<dbReference type="PANTHER" id="PTHR24026">
    <property type="entry name" value="FAT ATYPICAL CADHERIN-RELATED"/>
    <property type="match status" value="1"/>
</dbReference>
<dbReference type="FunFam" id="2.60.40.60:FF:000020">
    <property type="entry name" value="Dachsous cadherin-related 1b"/>
    <property type="match status" value="3"/>
</dbReference>
<evidence type="ECO:0000256" key="3">
    <source>
        <dbReference type="ARBA" id="ARBA00022737"/>
    </source>
</evidence>
<dbReference type="SUPFAM" id="SSF49313">
    <property type="entry name" value="Cadherin-like"/>
    <property type="match status" value="18"/>
</dbReference>
<keyword evidence="9" id="KW-0732">Signal</keyword>
<feature type="domain" description="Cadherin" evidence="10">
    <location>
        <begin position="1820"/>
        <end position="1920"/>
    </location>
</feature>
<reference evidence="11" key="1">
    <citation type="submission" date="2020-09" db="EMBL/GenBank/DDBJ databases">
        <authorList>
            <person name="Kikuchi T."/>
        </authorList>
    </citation>
    <scope>NUCLEOTIDE SEQUENCE</scope>
    <source>
        <strain evidence="11">SH1</strain>
    </source>
</reference>
<feature type="domain" description="Cadherin" evidence="10">
    <location>
        <begin position="1188"/>
        <end position="1280"/>
    </location>
</feature>
<evidence type="ECO:0000256" key="5">
    <source>
        <dbReference type="ARBA" id="ARBA00022989"/>
    </source>
</evidence>
<feature type="domain" description="Cadherin" evidence="10">
    <location>
        <begin position="389"/>
        <end position="492"/>
    </location>
</feature>
<feature type="domain" description="Cadherin" evidence="10">
    <location>
        <begin position="10"/>
        <end position="95"/>
    </location>
</feature>
<dbReference type="Pfam" id="PF00028">
    <property type="entry name" value="Cadherin"/>
    <property type="match status" value="10"/>
</dbReference>
<dbReference type="CDD" id="cd11304">
    <property type="entry name" value="Cadherin_repeat"/>
    <property type="match status" value="17"/>
</dbReference>
<evidence type="ECO:0000256" key="4">
    <source>
        <dbReference type="ARBA" id="ARBA00022837"/>
    </source>
</evidence>
<dbReference type="Gene3D" id="2.60.40.60">
    <property type="entry name" value="Cadherins"/>
    <property type="match status" value="18"/>
</dbReference>
<evidence type="ECO:0000259" key="10">
    <source>
        <dbReference type="PROSITE" id="PS50268"/>
    </source>
</evidence>
<sequence length="2241" mass="249353">MNGIACWLMLAINVNAKDKSCGGRDDGLVYSIHHHSHPEFRINPQTGEICVAKALDFERQQRFQLTVFASSQDQKSATALVNINVQDLNDNAPIFSLCITSLPSVVHATDKDNGEFEGLLYSLVDSYDKTFKVDAHSGLLYYIKKAPTSMIEKKHIELTVTVSDVGKLQSNDSAVIHVNLGNTNDCPAFSNKIYKFKVSEDVLPGIVIGELSAKGATLINIQKVNEEDPEYFYLDGGKLSVSRDISESDIYFLTAQAISTSGCTSFAQVQVEVDDVNNHVPQFNTDVLKISIPENFPIHTNFFSVQAQDKDRNENGRITYELMSSRPHCPVIIQPITGQTILAAPLDYENVQEYQLVIRAQDQGIPALSSTVNVTLKVLDVNDNAPEFKQSLYKAEVPENAQLMTTVLKVLASDKDSGNNGKVKYRLVKTSYSEFEINAVTGEIYLNQELDRERQSDYSFVVVASDSGSPELETNASVHIKVLDINDNSPNCSTIQPFYIKRGEDRHIIGVIDAKDADNGANGTVTYRIQRHNEYFDVKTSGHISIKKKLPLNLESYGFFVIAEDGGPTARSVVCQVRVNIEKRTKTITVLGPVDSLIKLDPACGVGCQLARINVTNVERWELEESTVSQYFDVNDGILKLVKKIEDESLFLTPRQLVINMFEKENKQKQLTFTVKKWLRVMNNEHTNTIKVSEQLVPGTKVVSGGGALEHCYYNLDQNWSQTFGLNPSTGDVYLTSYFNYSDVNSYTIRLTRHNILIPDLVESTLIVEVENENLHSPKFSSVYYNFSVIEDVPIGTRVGQLSAFDEDDGNNKTLTFKMVGDNSYFTVDESNGEIYTKTALDYGKQEKHQLVVEVLDNPPDFRNKRSSKCVVVVDVIDTNNHVPLFLSDSNITIVLDPLVNSIPVHYFVAEDSDSGDFGRVRYSIIDGNKPEYFSLDSVTGELSMIHRPDGVIKLTVRAADQDLVTPQHTDQLFTVNVKQNEVQWFFFSKSVNEITVTDAEKGATLIDFGKKIKTNSLYFKLLPQTEKSFLIDQSTGVVKLNSDNLQQPKYHLTAYVLDKISNKSDTTSVVVTVPEVQYGPKMSDVSCGEISVIENRNFDSLTRVVATINGKPSKEIHYSIVGGSGGDRFEINQASGVISSKPLDRESQDEYILVVSASDKHTPQRVDVCTIKVHVLDENDNAPEFKDNATVIFTITEKDAPGAIIGRVEATDNDIGPGGKVWYKLSNDESGMLDIIPSTGDIIFARNLPFTSFGWEATVIAEDLGLSKTLHSSKTITIKWERKSIKVTDIDEVQFLRHNYTATVIEGLPKGTFVIQVESTDIFMPINKVTYKIISGNNDAAFTVDELGVLKTAQVLDSEINSVYILKLVAIGNFRTLPECLVTVRVINVNDNSPIFSPPLIQHIEEDLPSGSLVMSVRARDADPESILEYALSPPTEFFHLNRFTGELLLLKPLDFETQAVHVLNVHAYDGEHTVFTEFTVRVLDVNDNAPKFSTDLFEFSAGATVLQGATIGRISAMDADSEEFGRLHYSLIEAQNFVALDGDTGLVTLMKPLRSDQNVFLTVQARDFGTPPLMSLSTIRLSGATRTNKKAPRFKKTEFKFMVAEDFPLYLSFGQVDVTTGVNALLEYSIISFDGSSPPFKILPNGKLYLVGPLDYTAKQTYNFEISVKNAFEPENSRNTVVSKANLFITVTDANNNGPVVDASSRNINVTLKENFEKGQFIAKIQAADADAGNNGKLSYFILASSVPSMLKLDENTGDVTFDQWYDNSFTELRSRRDITEEIIVLISDNGAKKRWTNTKMTVTLLFNDWSGSAPFFPVPYYKAFLPEATHEGATVVNVRPVNRLGLYDNSWRYDIIHNDEIFTINSTDGTVYLSGKLDFELHNEYEFIVTVSDSMGRSDRISVYVSVLGIDENAPMFTMPSYEFYVPWSASVGQEIGIVEATDADKGVHSKVVYTLQDKHLKSIGIDGASGTLMLLEPLSRYSNHSVEEITVIASSSPVQFSKVPVTLHFMDSTDVIYTIQNNVPHLNRLIIGIGTSLFVLFCVLLVFMLYKIMQRRGQLQRPKRHIYSVAKGNVATMANVNKMSPNYFKTVKSISSTAHTTISQPCSIKSYEHEEINVKPESDYVRSCDEAMLRSQIDSGIDPDSSSIVSGVTDYLNHVTARTSITFSSTNPIVNQILNANIQDDVSANEAPISSIQPTVGLARPLSIRKQLHFNFPELPSINRIISENEKDDNILL</sequence>
<feature type="domain" description="Cadherin" evidence="10">
    <location>
        <begin position="1597"/>
        <end position="1703"/>
    </location>
</feature>
<evidence type="ECO:0000256" key="6">
    <source>
        <dbReference type="ARBA" id="ARBA00023136"/>
    </source>
</evidence>
<dbReference type="EMBL" id="CAJFCW020000003">
    <property type="protein sequence ID" value="CAG9104795.1"/>
    <property type="molecule type" value="Genomic_DNA"/>
</dbReference>
<keyword evidence="5 8" id="KW-1133">Transmembrane helix</keyword>
<feature type="chain" id="PRO_5036408341" description="Cadherin domain-containing protein" evidence="9">
    <location>
        <begin position="17"/>
        <end position="2241"/>
    </location>
</feature>
<dbReference type="GO" id="GO:0007411">
    <property type="term" value="P:axon guidance"/>
    <property type="evidence" value="ECO:0007669"/>
    <property type="project" value="UniProtKB-ARBA"/>
</dbReference>
<feature type="signal peptide" evidence="9">
    <location>
        <begin position="1"/>
        <end position="16"/>
    </location>
</feature>
<evidence type="ECO:0000313" key="12">
    <source>
        <dbReference type="Proteomes" id="UP000614601"/>
    </source>
</evidence>
<dbReference type="SMART" id="SM00112">
    <property type="entry name" value="CA"/>
    <property type="match status" value="18"/>
</dbReference>
<protein>
    <recommendedName>
        <fullName evidence="10">Cadherin domain-containing protein</fullName>
    </recommendedName>
</protein>
<comment type="subcellular location">
    <subcellularLocation>
        <location evidence="1">Membrane</location>
    </subcellularLocation>
</comment>
<accession>A0A811KJ56</accession>
<dbReference type="PROSITE" id="PS00232">
    <property type="entry name" value="CADHERIN_1"/>
    <property type="match status" value="5"/>
</dbReference>
<evidence type="ECO:0000256" key="2">
    <source>
        <dbReference type="ARBA" id="ARBA00022692"/>
    </source>
</evidence>
<dbReference type="InterPro" id="IPR020894">
    <property type="entry name" value="Cadherin_CS"/>
</dbReference>
<feature type="domain" description="Cadherin" evidence="10">
    <location>
        <begin position="190"/>
        <end position="283"/>
    </location>
</feature>
<evidence type="ECO:0000256" key="8">
    <source>
        <dbReference type="SAM" id="Phobius"/>
    </source>
</evidence>
<evidence type="ECO:0000313" key="11">
    <source>
        <dbReference type="EMBL" id="CAD5215800.1"/>
    </source>
</evidence>
<feature type="domain" description="Cadherin" evidence="10">
    <location>
        <begin position="100"/>
        <end position="189"/>
    </location>
</feature>
<keyword evidence="12" id="KW-1185">Reference proteome</keyword>
<dbReference type="Proteomes" id="UP000783686">
    <property type="component" value="Unassembled WGS sequence"/>
</dbReference>
<dbReference type="PANTHER" id="PTHR24026:SF133">
    <property type="entry name" value="CADHERIN-RELATED FAMILY MEMBER 2"/>
    <property type="match status" value="1"/>
</dbReference>
<comment type="caution">
    <text evidence="11">The sequence shown here is derived from an EMBL/GenBank/DDBJ whole genome shotgun (WGS) entry which is preliminary data.</text>
</comment>
<feature type="domain" description="Cadherin" evidence="10">
    <location>
        <begin position="1297"/>
        <end position="1397"/>
    </location>
</feature>
<evidence type="ECO:0000256" key="9">
    <source>
        <dbReference type="SAM" id="SignalP"/>
    </source>
</evidence>
<dbReference type="InterPro" id="IPR002126">
    <property type="entry name" value="Cadherin-like_dom"/>
</dbReference>
<dbReference type="GO" id="GO:0007156">
    <property type="term" value="P:homophilic cell adhesion via plasma membrane adhesion molecules"/>
    <property type="evidence" value="ECO:0007669"/>
    <property type="project" value="InterPro"/>
</dbReference>
<keyword evidence="3" id="KW-0677">Repeat</keyword>
<dbReference type="PRINTS" id="PR00205">
    <property type="entry name" value="CADHERIN"/>
</dbReference>
<organism evidence="11 12">
    <name type="scientific">Bursaphelenchus okinawaensis</name>
    <dbReference type="NCBI Taxonomy" id="465554"/>
    <lineage>
        <taxon>Eukaryota</taxon>
        <taxon>Metazoa</taxon>
        <taxon>Ecdysozoa</taxon>
        <taxon>Nematoda</taxon>
        <taxon>Chromadorea</taxon>
        <taxon>Rhabditida</taxon>
        <taxon>Tylenchina</taxon>
        <taxon>Tylenchomorpha</taxon>
        <taxon>Aphelenchoidea</taxon>
        <taxon>Aphelenchoididae</taxon>
        <taxon>Bursaphelenchus</taxon>
    </lineage>
</organism>
<feature type="domain" description="Cadherin" evidence="10">
    <location>
        <begin position="1397"/>
        <end position="1494"/>
    </location>
</feature>
<feature type="transmembrane region" description="Helical" evidence="8">
    <location>
        <begin position="2033"/>
        <end position="2054"/>
    </location>
</feature>
<dbReference type="GO" id="GO:0005509">
    <property type="term" value="F:calcium ion binding"/>
    <property type="evidence" value="ECO:0007669"/>
    <property type="project" value="UniProtKB-UniRule"/>
</dbReference>
<feature type="domain" description="Cadherin" evidence="10">
    <location>
        <begin position="284"/>
        <end position="388"/>
    </location>
</feature>
<keyword evidence="2 8" id="KW-0812">Transmembrane</keyword>
<evidence type="ECO:0000256" key="1">
    <source>
        <dbReference type="ARBA" id="ARBA00004370"/>
    </source>
</evidence>
<keyword evidence="6 8" id="KW-0472">Membrane</keyword>
<feature type="domain" description="Cadherin" evidence="10">
    <location>
        <begin position="1706"/>
        <end position="1819"/>
    </location>
</feature>
<name>A0A811KJ56_9BILA</name>
<dbReference type="OrthoDB" id="6252479at2759"/>
<dbReference type="Proteomes" id="UP000614601">
    <property type="component" value="Unassembled WGS sequence"/>
</dbReference>
<feature type="domain" description="Cadherin" evidence="10">
    <location>
        <begin position="1490"/>
        <end position="1596"/>
    </location>
</feature>
<dbReference type="EMBL" id="CAJFDH010000003">
    <property type="protein sequence ID" value="CAD5215800.1"/>
    <property type="molecule type" value="Genomic_DNA"/>
</dbReference>
<feature type="domain" description="Cadherin" evidence="10">
    <location>
        <begin position="1921"/>
        <end position="2030"/>
    </location>
</feature>
<feature type="domain" description="Cadherin" evidence="10">
    <location>
        <begin position="970"/>
        <end position="1083"/>
    </location>
</feature>
<evidence type="ECO:0000256" key="7">
    <source>
        <dbReference type="PROSITE-ProRule" id="PRU00043"/>
    </source>
</evidence>
<dbReference type="GO" id="GO:0005886">
    <property type="term" value="C:plasma membrane"/>
    <property type="evidence" value="ECO:0007669"/>
    <property type="project" value="InterPro"/>
</dbReference>
<dbReference type="PROSITE" id="PS50268">
    <property type="entry name" value="CADHERIN_2"/>
    <property type="match status" value="17"/>
</dbReference>